<dbReference type="InterPro" id="IPR002481">
    <property type="entry name" value="FUR"/>
</dbReference>
<dbReference type="CDD" id="cd07153">
    <property type="entry name" value="Fur_like"/>
    <property type="match status" value="1"/>
</dbReference>
<proteinExistence type="inferred from homology"/>
<evidence type="ECO:0000256" key="4">
    <source>
        <dbReference type="ARBA" id="ARBA00023015"/>
    </source>
</evidence>
<dbReference type="InterPro" id="IPR036390">
    <property type="entry name" value="WH_DNA-bd_sf"/>
</dbReference>
<dbReference type="GO" id="GO:0045892">
    <property type="term" value="P:negative regulation of DNA-templated transcription"/>
    <property type="evidence" value="ECO:0007669"/>
    <property type="project" value="TreeGrafter"/>
</dbReference>
<evidence type="ECO:0000256" key="5">
    <source>
        <dbReference type="ARBA" id="ARBA00023125"/>
    </source>
</evidence>
<dbReference type="SUPFAM" id="SSF46785">
    <property type="entry name" value="Winged helix' DNA-binding domain"/>
    <property type="match status" value="1"/>
</dbReference>
<dbReference type="EMBL" id="CAFBOF010000105">
    <property type="protein sequence ID" value="CAB4993082.1"/>
    <property type="molecule type" value="Genomic_DNA"/>
</dbReference>
<protein>
    <submittedName>
        <fullName evidence="7">Unannotated protein</fullName>
    </submittedName>
</protein>
<evidence type="ECO:0000256" key="1">
    <source>
        <dbReference type="ARBA" id="ARBA00007957"/>
    </source>
</evidence>
<organism evidence="7">
    <name type="scientific">freshwater metagenome</name>
    <dbReference type="NCBI Taxonomy" id="449393"/>
    <lineage>
        <taxon>unclassified sequences</taxon>
        <taxon>metagenomes</taxon>
        <taxon>ecological metagenomes</taxon>
    </lineage>
</organism>
<dbReference type="GO" id="GO:0003700">
    <property type="term" value="F:DNA-binding transcription factor activity"/>
    <property type="evidence" value="ECO:0007669"/>
    <property type="project" value="InterPro"/>
</dbReference>
<dbReference type="InterPro" id="IPR043135">
    <property type="entry name" value="Fur_C"/>
</dbReference>
<keyword evidence="6" id="KW-0804">Transcription</keyword>
<dbReference type="PANTHER" id="PTHR33202">
    <property type="entry name" value="ZINC UPTAKE REGULATION PROTEIN"/>
    <property type="match status" value="1"/>
</dbReference>
<keyword evidence="2" id="KW-0678">Repressor</keyword>
<dbReference type="Pfam" id="PF01475">
    <property type="entry name" value="FUR"/>
    <property type="match status" value="1"/>
</dbReference>
<dbReference type="Gene3D" id="3.30.1490.190">
    <property type="match status" value="1"/>
</dbReference>
<sequence>MRTDLTQPAEDRLRGKNQRFTGKRAALVEALAAAGRPLTIPQILELKPALAQSSVYRNLQILERAGVVQRIVTTDEHARFELADELTGNHHHHVVCTVCGNVEDVPAMDGVEASLHAAIDQIDRATGFTTEQHRVDLLGRCRDCAKG</sequence>
<dbReference type="GO" id="GO:0000976">
    <property type="term" value="F:transcription cis-regulatory region binding"/>
    <property type="evidence" value="ECO:0007669"/>
    <property type="project" value="TreeGrafter"/>
</dbReference>
<keyword evidence="4" id="KW-0805">Transcription regulation</keyword>
<keyword evidence="5" id="KW-0238">DNA-binding</keyword>
<dbReference type="Gene3D" id="1.10.10.10">
    <property type="entry name" value="Winged helix-like DNA-binding domain superfamily/Winged helix DNA-binding domain"/>
    <property type="match status" value="1"/>
</dbReference>
<dbReference type="GO" id="GO:0008270">
    <property type="term" value="F:zinc ion binding"/>
    <property type="evidence" value="ECO:0007669"/>
    <property type="project" value="TreeGrafter"/>
</dbReference>
<reference evidence="7" key="1">
    <citation type="submission" date="2020-05" db="EMBL/GenBank/DDBJ databases">
        <authorList>
            <person name="Chiriac C."/>
            <person name="Salcher M."/>
            <person name="Ghai R."/>
            <person name="Kavagutti S V."/>
        </authorList>
    </citation>
    <scope>NUCLEOTIDE SEQUENCE</scope>
</reference>
<evidence type="ECO:0000256" key="6">
    <source>
        <dbReference type="ARBA" id="ARBA00023163"/>
    </source>
</evidence>
<dbReference type="InterPro" id="IPR036388">
    <property type="entry name" value="WH-like_DNA-bd_sf"/>
</dbReference>
<evidence type="ECO:0000313" key="7">
    <source>
        <dbReference type="EMBL" id="CAB4732296.1"/>
    </source>
</evidence>
<dbReference type="PANTHER" id="PTHR33202:SF7">
    <property type="entry name" value="FERRIC UPTAKE REGULATION PROTEIN"/>
    <property type="match status" value="1"/>
</dbReference>
<accession>A0A6J6SBU5</accession>
<name>A0A6J6SBU5_9ZZZZ</name>
<evidence type="ECO:0000256" key="2">
    <source>
        <dbReference type="ARBA" id="ARBA00022491"/>
    </source>
</evidence>
<evidence type="ECO:0000256" key="3">
    <source>
        <dbReference type="ARBA" id="ARBA00022833"/>
    </source>
</evidence>
<dbReference type="GO" id="GO:1900376">
    <property type="term" value="P:regulation of secondary metabolite biosynthetic process"/>
    <property type="evidence" value="ECO:0007669"/>
    <property type="project" value="TreeGrafter"/>
</dbReference>
<gene>
    <name evidence="7" type="ORF">UFOPK2683_01361</name>
    <name evidence="8" type="ORF">UFOPK3897_01846</name>
</gene>
<keyword evidence="3" id="KW-0862">Zinc</keyword>
<dbReference type="EMBL" id="CAEZYK010000098">
    <property type="protein sequence ID" value="CAB4732296.1"/>
    <property type="molecule type" value="Genomic_DNA"/>
</dbReference>
<dbReference type="AlphaFoldDB" id="A0A6J6SBU5"/>
<comment type="similarity">
    <text evidence="1">Belongs to the Fur family.</text>
</comment>
<evidence type="ECO:0000313" key="8">
    <source>
        <dbReference type="EMBL" id="CAB4993082.1"/>
    </source>
</evidence>